<dbReference type="EC" id="3.1.1.-" evidence="6"/>
<feature type="signal peptide" evidence="6">
    <location>
        <begin position="1"/>
        <end position="17"/>
    </location>
</feature>
<dbReference type="InterPro" id="IPR019826">
    <property type="entry name" value="Carboxylesterase_B_AS"/>
</dbReference>
<comment type="caution">
    <text evidence="8">The sequence shown here is derived from an EMBL/GenBank/DDBJ whole genome shotgun (WGS) entry which is preliminary data.</text>
</comment>
<sequence length="534" mass="59286">MFLKCLSVILTLEYVVGAQVRVDPLVLINQGLVRGEKAVNGDYSSFHGIPYAQVDAANPFGASLPAPIFADVFNANRHGIKCPQITDKENNQDQVTSGSLDCLTLNVFVPSKASVKNPLPVLVYIHGGSYINGDSANDLVNGHKLVEQGIVVVSINYRLGPYGFFCLDVPTVPGNQGLKDQYSALKWVRDNIVHFGGNPYNVTLAGESAGAASVLYQLYAKKEKLFHKVIVESGLPQTPGLHVEGDTEAAIKVAGYLGLNTTDTEQALEFLTKSSTDLVIAAVNDLSMRLVPCVERSFSGVQNFIEADPFSIEPSNKIKNMEILIGVTSCEWCDITDRDPSVIESYLSVDFDFDSVNLNKATEAVKHFYLGDKDASEDTGLLLDAFSSDYLFIYPTEIAVAKLLKEKAGPIYSYMFNYVSENDGALVDHAKHASELKYAYANGYEQFNDDEKLVSDRLSQLWANFIKYGNPTPSKTDLVPLIWEPVSETSRPYLKIDLDLAIEHRFRQESVVFWELFYDNFRQSHRFTRQCNLE</sequence>
<dbReference type="PANTHER" id="PTHR11559">
    <property type="entry name" value="CARBOXYLESTERASE"/>
    <property type="match status" value="1"/>
</dbReference>
<keyword evidence="6" id="KW-0732">Signal</keyword>
<keyword evidence="3 6" id="KW-0378">Hydrolase</keyword>
<evidence type="ECO:0000259" key="7">
    <source>
        <dbReference type="Pfam" id="PF00135"/>
    </source>
</evidence>
<reference evidence="8 9" key="1">
    <citation type="submission" date="2021-06" db="EMBL/GenBank/DDBJ databases">
        <title>A haploid diamondback moth (Plutella xylostella L.) genome assembly resolves 31 chromosomes and identifies a diamide resistance mutation.</title>
        <authorList>
            <person name="Ward C.M."/>
            <person name="Perry K.D."/>
            <person name="Baker G."/>
            <person name="Powis K."/>
            <person name="Heckel D.G."/>
            <person name="Baxter S.W."/>
        </authorList>
    </citation>
    <scope>NUCLEOTIDE SEQUENCE [LARGE SCALE GENOMIC DNA]</scope>
    <source>
        <strain evidence="8 9">LV</strain>
        <tissue evidence="8">Single pupa</tissue>
    </source>
</reference>
<evidence type="ECO:0000256" key="5">
    <source>
        <dbReference type="ARBA" id="ARBA00023180"/>
    </source>
</evidence>
<feature type="domain" description="Carboxylesterase type B" evidence="7">
    <location>
        <begin position="23"/>
        <end position="514"/>
    </location>
</feature>
<evidence type="ECO:0000256" key="4">
    <source>
        <dbReference type="ARBA" id="ARBA00023157"/>
    </source>
</evidence>
<dbReference type="Gene3D" id="3.40.50.1820">
    <property type="entry name" value="alpha/beta hydrolase"/>
    <property type="match status" value="1"/>
</dbReference>
<keyword evidence="5" id="KW-0325">Glycoprotein</keyword>
<comment type="similarity">
    <text evidence="1 6">Belongs to the type-B carboxylesterase/lipase family.</text>
</comment>
<name>A0ABQ7PTQ7_PLUXY</name>
<protein>
    <recommendedName>
        <fullName evidence="6">Carboxylic ester hydrolase</fullName>
        <ecNumber evidence="6">3.1.1.-</ecNumber>
    </recommendedName>
</protein>
<proteinExistence type="inferred from homology"/>
<evidence type="ECO:0000256" key="2">
    <source>
        <dbReference type="ARBA" id="ARBA00022487"/>
    </source>
</evidence>
<dbReference type="SUPFAM" id="SSF53474">
    <property type="entry name" value="alpha/beta-Hydrolases"/>
    <property type="match status" value="1"/>
</dbReference>
<dbReference type="PROSITE" id="PS00122">
    <property type="entry name" value="CARBOXYLESTERASE_B_1"/>
    <property type="match status" value="1"/>
</dbReference>
<keyword evidence="4" id="KW-1015">Disulfide bond</keyword>
<keyword evidence="2" id="KW-0719">Serine esterase</keyword>
<evidence type="ECO:0000256" key="6">
    <source>
        <dbReference type="RuleBase" id="RU361235"/>
    </source>
</evidence>
<organism evidence="8 9">
    <name type="scientific">Plutella xylostella</name>
    <name type="common">Diamondback moth</name>
    <name type="synonym">Plutella maculipennis</name>
    <dbReference type="NCBI Taxonomy" id="51655"/>
    <lineage>
        <taxon>Eukaryota</taxon>
        <taxon>Metazoa</taxon>
        <taxon>Ecdysozoa</taxon>
        <taxon>Arthropoda</taxon>
        <taxon>Hexapoda</taxon>
        <taxon>Insecta</taxon>
        <taxon>Pterygota</taxon>
        <taxon>Neoptera</taxon>
        <taxon>Endopterygota</taxon>
        <taxon>Lepidoptera</taxon>
        <taxon>Glossata</taxon>
        <taxon>Ditrysia</taxon>
        <taxon>Yponomeutoidea</taxon>
        <taxon>Plutellidae</taxon>
        <taxon>Plutella</taxon>
    </lineage>
</organism>
<dbReference type="InterPro" id="IPR002018">
    <property type="entry name" value="CarbesteraseB"/>
</dbReference>
<keyword evidence="9" id="KW-1185">Reference proteome</keyword>
<dbReference type="InterPro" id="IPR029058">
    <property type="entry name" value="AB_hydrolase_fold"/>
</dbReference>
<dbReference type="Pfam" id="PF00135">
    <property type="entry name" value="COesterase"/>
    <property type="match status" value="1"/>
</dbReference>
<gene>
    <name evidence="8" type="ORF">JYU34_021500</name>
</gene>
<feature type="chain" id="PRO_5044980630" description="Carboxylic ester hydrolase" evidence="6">
    <location>
        <begin position="18"/>
        <end position="534"/>
    </location>
</feature>
<evidence type="ECO:0000256" key="1">
    <source>
        <dbReference type="ARBA" id="ARBA00005964"/>
    </source>
</evidence>
<dbReference type="Proteomes" id="UP000823941">
    <property type="component" value="Chromosome 29"/>
</dbReference>
<evidence type="ECO:0000313" key="8">
    <source>
        <dbReference type="EMBL" id="KAG7296361.1"/>
    </source>
</evidence>
<dbReference type="EMBL" id="JAHIBW010000029">
    <property type="protein sequence ID" value="KAG7296361.1"/>
    <property type="molecule type" value="Genomic_DNA"/>
</dbReference>
<accession>A0ABQ7PTQ7</accession>
<evidence type="ECO:0000313" key="9">
    <source>
        <dbReference type="Proteomes" id="UP000823941"/>
    </source>
</evidence>
<evidence type="ECO:0000256" key="3">
    <source>
        <dbReference type="ARBA" id="ARBA00022801"/>
    </source>
</evidence>
<dbReference type="InterPro" id="IPR050309">
    <property type="entry name" value="Type-B_Carboxylest/Lipase"/>
</dbReference>